<dbReference type="EMBL" id="FUEG01000002">
    <property type="protein sequence ID" value="SJK99658.1"/>
    <property type="molecule type" value="Genomic_DNA"/>
</dbReference>
<protein>
    <submittedName>
        <fullName evidence="1">Uncharacterized protein</fullName>
    </submittedName>
</protein>
<proteinExistence type="predicted"/>
<sequence length="94" mass="10542">MPTTTIVASCRSPPVLLNCLPDKHGSAQHLHFEVLEFAALHEYMASFLIPSDFTSLYIFFASSFDSGEKIANDSKTMYWESVGTEEDEDCIPFD</sequence>
<evidence type="ECO:0000313" key="1">
    <source>
        <dbReference type="EMBL" id="SJK99658.1"/>
    </source>
</evidence>
<name>A0A284QT51_ARMOS</name>
<organism evidence="1 2">
    <name type="scientific">Armillaria ostoyae</name>
    <name type="common">Armillaria root rot fungus</name>
    <dbReference type="NCBI Taxonomy" id="47428"/>
    <lineage>
        <taxon>Eukaryota</taxon>
        <taxon>Fungi</taxon>
        <taxon>Dikarya</taxon>
        <taxon>Basidiomycota</taxon>
        <taxon>Agaricomycotina</taxon>
        <taxon>Agaricomycetes</taxon>
        <taxon>Agaricomycetidae</taxon>
        <taxon>Agaricales</taxon>
        <taxon>Marasmiineae</taxon>
        <taxon>Physalacriaceae</taxon>
        <taxon>Armillaria</taxon>
    </lineage>
</organism>
<evidence type="ECO:0000313" key="2">
    <source>
        <dbReference type="Proteomes" id="UP000219338"/>
    </source>
</evidence>
<keyword evidence="2" id="KW-1185">Reference proteome</keyword>
<gene>
    <name evidence="1" type="ORF">ARMOST_02966</name>
</gene>
<reference evidence="2" key="1">
    <citation type="journal article" date="2017" name="Nat. Ecol. Evol.">
        <title>Genome expansion and lineage-specific genetic innovations in the forest pathogenic fungi Armillaria.</title>
        <authorList>
            <person name="Sipos G."/>
            <person name="Prasanna A.N."/>
            <person name="Walter M.C."/>
            <person name="O'Connor E."/>
            <person name="Balint B."/>
            <person name="Krizsan K."/>
            <person name="Kiss B."/>
            <person name="Hess J."/>
            <person name="Varga T."/>
            <person name="Slot J."/>
            <person name="Riley R."/>
            <person name="Boka B."/>
            <person name="Rigling D."/>
            <person name="Barry K."/>
            <person name="Lee J."/>
            <person name="Mihaltcheva S."/>
            <person name="LaButti K."/>
            <person name="Lipzen A."/>
            <person name="Waldron R."/>
            <person name="Moloney N.M."/>
            <person name="Sperisen C."/>
            <person name="Kredics L."/>
            <person name="Vagvoelgyi C."/>
            <person name="Patrignani A."/>
            <person name="Fitzpatrick D."/>
            <person name="Nagy I."/>
            <person name="Doyle S."/>
            <person name="Anderson J.B."/>
            <person name="Grigoriev I.V."/>
            <person name="Gueldener U."/>
            <person name="Muensterkoetter M."/>
            <person name="Nagy L.G."/>
        </authorList>
    </citation>
    <scope>NUCLEOTIDE SEQUENCE [LARGE SCALE GENOMIC DNA]</scope>
    <source>
        <strain evidence="2">C18/9</strain>
    </source>
</reference>
<accession>A0A284QT51</accession>
<dbReference type="Proteomes" id="UP000219338">
    <property type="component" value="Unassembled WGS sequence"/>
</dbReference>
<dbReference type="AlphaFoldDB" id="A0A284QT51"/>